<feature type="non-terminal residue" evidence="1">
    <location>
        <position position="1"/>
    </location>
</feature>
<proteinExistence type="predicted"/>
<name>A0A2G9Y8R9_9BACT</name>
<dbReference type="InterPro" id="IPR018247">
    <property type="entry name" value="EF_Hand_1_Ca_BS"/>
</dbReference>
<organism evidence="1 2">
    <name type="scientific">bacterium (Candidatus Ratteibacteria) CG23_combo_of_CG06-09_8_20_14_all_48_7</name>
    <dbReference type="NCBI Taxonomy" id="2014292"/>
    <lineage>
        <taxon>Bacteria</taxon>
        <taxon>Candidatus Ratteibacteria</taxon>
    </lineage>
</organism>
<dbReference type="EMBL" id="PCRF01000266">
    <property type="protein sequence ID" value="PIP15600.1"/>
    <property type="molecule type" value="Genomic_DNA"/>
</dbReference>
<protein>
    <submittedName>
        <fullName evidence="1">Uncharacterized protein</fullName>
    </submittedName>
</protein>
<dbReference type="PROSITE" id="PS00018">
    <property type="entry name" value="EF_HAND_1"/>
    <property type="match status" value="1"/>
</dbReference>
<evidence type="ECO:0000313" key="1">
    <source>
        <dbReference type="EMBL" id="PIP15600.1"/>
    </source>
</evidence>
<reference evidence="1 2" key="1">
    <citation type="submission" date="2017-09" db="EMBL/GenBank/DDBJ databases">
        <title>Depth-based differentiation of microbial function through sediment-hosted aquifers and enrichment of novel symbionts in the deep terrestrial subsurface.</title>
        <authorList>
            <person name="Probst A.J."/>
            <person name="Ladd B."/>
            <person name="Jarett J.K."/>
            <person name="Geller-Mcgrath D.E."/>
            <person name="Sieber C.M."/>
            <person name="Emerson J.B."/>
            <person name="Anantharaman K."/>
            <person name="Thomas B.C."/>
            <person name="Malmstrom R."/>
            <person name="Stieglmeier M."/>
            <person name="Klingl A."/>
            <person name="Woyke T."/>
            <person name="Ryan C.M."/>
            <person name="Banfield J.F."/>
        </authorList>
    </citation>
    <scope>NUCLEOTIDE SEQUENCE [LARGE SCALE GENOMIC DNA]</scope>
    <source>
        <strain evidence="1">CG23_combo_of_CG06-09_8_20_14_all_48_7</strain>
    </source>
</reference>
<evidence type="ECO:0000313" key="2">
    <source>
        <dbReference type="Proteomes" id="UP000230392"/>
    </source>
</evidence>
<dbReference type="SUPFAM" id="SSF81585">
    <property type="entry name" value="PsbU/PolX domain-like"/>
    <property type="match status" value="1"/>
</dbReference>
<comment type="caution">
    <text evidence="1">The sequence shown here is derived from an EMBL/GenBank/DDBJ whole genome shotgun (WGS) entry which is preliminary data.</text>
</comment>
<sequence length="139" mass="15730">VAEPVKEWAYGRININTAPISVLLNLPFLTPDEANEIINGRPYAGIGLVGPKLNTAATKLQLWGCNLKDDDQKELSYRRISNLITVRSNLFRIISTGQAVEDFDGNGKIEEKEILAEKKVIAVYDRGRKFRKFVQWKVK</sequence>
<dbReference type="AlphaFoldDB" id="A0A2G9Y8R9"/>
<gene>
    <name evidence="1" type="ORF">COX46_05450</name>
</gene>
<accession>A0A2G9Y8R9</accession>
<dbReference type="Proteomes" id="UP000230392">
    <property type="component" value="Unassembled WGS sequence"/>
</dbReference>